<name>A0A1S1HLN2_PROST</name>
<accession>A0A1S1HLN2</accession>
<dbReference type="Proteomes" id="UP000179588">
    <property type="component" value="Unassembled WGS sequence"/>
</dbReference>
<gene>
    <name evidence="2" type="ORF">A3Q29_11005</name>
</gene>
<protein>
    <recommendedName>
        <fullName evidence="4">Antirestriction protein</fullName>
    </recommendedName>
</protein>
<evidence type="ECO:0000256" key="1">
    <source>
        <dbReference type="ARBA" id="ARBA00008618"/>
    </source>
</evidence>
<keyword evidence="3" id="KW-1185">Reference proteome</keyword>
<organism evidence="2 3">
    <name type="scientific">Providencia stuartii</name>
    <dbReference type="NCBI Taxonomy" id="588"/>
    <lineage>
        <taxon>Bacteria</taxon>
        <taxon>Pseudomonadati</taxon>
        <taxon>Pseudomonadota</taxon>
        <taxon>Gammaproteobacteria</taxon>
        <taxon>Enterobacterales</taxon>
        <taxon>Morganellaceae</taxon>
        <taxon>Providencia</taxon>
    </lineage>
</organism>
<dbReference type="Gene3D" id="3.30.70.3580">
    <property type="entry name" value="Antirestriction protein"/>
    <property type="match status" value="1"/>
</dbReference>
<dbReference type="Pfam" id="PF03230">
    <property type="entry name" value="Antirestrict"/>
    <property type="match status" value="1"/>
</dbReference>
<proteinExistence type="inferred from homology"/>
<dbReference type="InterPro" id="IPR042297">
    <property type="entry name" value="Antirestriction_sf"/>
</dbReference>
<comment type="similarity">
    <text evidence="1">Belongs to the antirestriction protein family.</text>
</comment>
<reference evidence="2 3" key="1">
    <citation type="submission" date="2016-03" db="EMBL/GenBank/DDBJ databases">
        <title>Genome sequence of Providencia stuartii strain, isolated from the salivary glands of larval Lucilia sericata.</title>
        <authorList>
            <person name="Yuan Y."/>
            <person name="Zhang Y."/>
            <person name="Fu S."/>
            <person name="Crippen T.L."/>
            <person name="Visi D."/>
            <person name="Benbow M.E."/>
            <person name="Allen M."/>
            <person name="Tomberlin J.K."/>
            <person name="Sze S.-H."/>
            <person name="Tarone A.M."/>
        </authorList>
    </citation>
    <scope>NUCLEOTIDE SEQUENCE [LARGE SCALE GENOMIC DNA]</scope>
    <source>
        <strain evidence="2 3">Crippen</strain>
    </source>
</reference>
<dbReference type="AlphaFoldDB" id="A0A1S1HLN2"/>
<evidence type="ECO:0008006" key="4">
    <source>
        <dbReference type="Google" id="ProtNLM"/>
    </source>
</evidence>
<evidence type="ECO:0000313" key="2">
    <source>
        <dbReference type="EMBL" id="OHT22341.1"/>
    </source>
</evidence>
<sequence length="142" mass="16680">MPTPHQASPITCKTVPLSRRYDFWYQHFHTVPLWIKLEGQIFHLMDTFCDDYQGAFWEFCQLSNQGAFIYPVLAEKELTLFNPHNGNEATMSPEAAGIAICLIVFSLWSFKTESEVMVERFYQLRDYAMQHSECNEMFHLID</sequence>
<comment type="caution">
    <text evidence="2">The sequence shown here is derived from an EMBL/GenBank/DDBJ whole genome shotgun (WGS) entry which is preliminary data.</text>
</comment>
<dbReference type="EMBL" id="LVIE01000234">
    <property type="protein sequence ID" value="OHT22341.1"/>
    <property type="molecule type" value="Genomic_DNA"/>
</dbReference>
<dbReference type="InterPro" id="IPR004914">
    <property type="entry name" value="Antirestrict"/>
</dbReference>
<evidence type="ECO:0000313" key="3">
    <source>
        <dbReference type="Proteomes" id="UP000179588"/>
    </source>
</evidence>